<dbReference type="Gene3D" id="1.10.1040.10">
    <property type="entry name" value="N-(1-d-carboxylethyl)-l-norvaline Dehydrogenase, domain 2"/>
    <property type="match status" value="1"/>
</dbReference>
<evidence type="ECO:0000313" key="6">
    <source>
        <dbReference type="Proteomes" id="UP001161409"/>
    </source>
</evidence>
<dbReference type="InterPro" id="IPR008927">
    <property type="entry name" value="6-PGluconate_DH-like_C_sf"/>
</dbReference>
<protein>
    <submittedName>
        <fullName evidence="5">6-phosphogluconate dehydrogenase</fullName>
    </submittedName>
</protein>
<keyword evidence="2" id="KW-0520">NAD</keyword>
<evidence type="ECO:0000256" key="2">
    <source>
        <dbReference type="ARBA" id="ARBA00023027"/>
    </source>
</evidence>
<evidence type="ECO:0000259" key="4">
    <source>
        <dbReference type="Pfam" id="PF14833"/>
    </source>
</evidence>
<sequence length="293" mass="30477">MSKKAAFIGLGVMGYPMAGFLAKAGYAVTVYNRTTSKAEAWVAEYGGAFAGTPREAAADADFVMTCVGNDDDLRSVVLGPDGAFAGMKAGALFVDHTTASAEVARELADVAGGNGIGFVDAPVSGGQAGAENGVLTVMCGGSDADFDRAKEPIDAYSRACMLMGGVGAGQLAKMVNQICIAGVVQGLSEGIHFAQKAGLDAEKVIEVISKGAAQSWQMENRYKTMIADEFDFGFAVDWMRKDLGICLDTAKGIGASLPNTALVDQYYSDVQAMGGGRMDTSSLIVRLRKLSEK</sequence>
<dbReference type="EMBL" id="BSNF01000006">
    <property type="protein sequence ID" value="GLQ06453.1"/>
    <property type="molecule type" value="Genomic_DNA"/>
</dbReference>
<evidence type="ECO:0000256" key="1">
    <source>
        <dbReference type="ARBA" id="ARBA00023002"/>
    </source>
</evidence>
<name>A0ABQ5U5D1_9PROT</name>
<feature type="domain" description="3-hydroxyisobutyrate dehydrogenase-like NAD-binding" evidence="4">
    <location>
        <begin position="167"/>
        <end position="284"/>
    </location>
</feature>
<keyword evidence="6" id="KW-1185">Reference proteome</keyword>
<dbReference type="PANTHER" id="PTHR43060">
    <property type="entry name" value="3-HYDROXYISOBUTYRATE DEHYDROGENASE-LIKE 1, MITOCHONDRIAL-RELATED"/>
    <property type="match status" value="1"/>
</dbReference>
<dbReference type="InterPro" id="IPR036291">
    <property type="entry name" value="NAD(P)-bd_dom_sf"/>
</dbReference>
<dbReference type="PANTHER" id="PTHR43060:SF15">
    <property type="entry name" value="3-HYDROXYISOBUTYRATE DEHYDROGENASE-LIKE 1, MITOCHONDRIAL-RELATED"/>
    <property type="match status" value="1"/>
</dbReference>
<evidence type="ECO:0000259" key="3">
    <source>
        <dbReference type="Pfam" id="PF03446"/>
    </source>
</evidence>
<gene>
    <name evidence="5" type="ORF">GCM10007924_16740</name>
</gene>
<feature type="domain" description="6-phosphogluconate dehydrogenase NADP-binding" evidence="3">
    <location>
        <begin position="5"/>
        <end position="164"/>
    </location>
</feature>
<dbReference type="Gene3D" id="3.40.50.720">
    <property type="entry name" value="NAD(P)-binding Rossmann-like Domain"/>
    <property type="match status" value="1"/>
</dbReference>
<dbReference type="SUPFAM" id="SSF51735">
    <property type="entry name" value="NAD(P)-binding Rossmann-fold domains"/>
    <property type="match status" value="1"/>
</dbReference>
<dbReference type="Pfam" id="PF14833">
    <property type="entry name" value="NAD_binding_11"/>
    <property type="match status" value="1"/>
</dbReference>
<dbReference type="InterPro" id="IPR015815">
    <property type="entry name" value="HIBADH-related"/>
</dbReference>
<reference evidence="5" key="1">
    <citation type="journal article" date="2014" name="Int. J. Syst. Evol. Microbiol.">
        <title>Complete genome of a new Firmicutes species belonging to the dominant human colonic microbiota ('Ruminococcus bicirculans') reveals two chromosomes and a selective capacity to utilize plant glucans.</title>
        <authorList>
            <consortium name="NISC Comparative Sequencing Program"/>
            <person name="Wegmann U."/>
            <person name="Louis P."/>
            <person name="Goesmann A."/>
            <person name="Henrissat B."/>
            <person name="Duncan S.H."/>
            <person name="Flint H.J."/>
        </authorList>
    </citation>
    <scope>NUCLEOTIDE SEQUENCE</scope>
    <source>
        <strain evidence="5">NBRC 103408</strain>
    </source>
</reference>
<dbReference type="PIRSF" id="PIRSF000103">
    <property type="entry name" value="HIBADH"/>
    <property type="match status" value="1"/>
</dbReference>
<dbReference type="Proteomes" id="UP001161409">
    <property type="component" value="Unassembled WGS sequence"/>
</dbReference>
<dbReference type="Pfam" id="PF03446">
    <property type="entry name" value="NAD_binding_2"/>
    <property type="match status" value="1"/>
</dbReference>
<dbReference type="InterPro" id="IPR013328">
    <property type="entry name" value="6PGD_dom2"/>
</dbReference>
<proteinExistence type="predicted"/>
<dbReference type="SUPFAM" id="SSF48179">
    <property type="entry name" value="6-phosphogluconate dehydrogenase C-terminal domain-like"/>
    <property type="match status" value="1"/>
</dbReference>
<accession>A0ABQ5U5D1</accession>
<keyword evidence="1" id="KW-0560">Oxidoreductase</keyword>
<dbReference type="InterPro" id="IPR029154">
    <property type="entry name" value="HIBADH-like_NADP-bd"/>
</dbReference>
<organism evidence="5 6">
    <name type="scientific">Sneathiella chinensis</name>
    <dbReference type="NCBI Taxonomy" id="349750"/>
    <lineage>
        <taxon>Bacteria</taxon>
        <taxon>Pseudomonadati</taxon>
        <taxon>Pseudomonadota</taxon>
        <taxon>Alphaproteobacteria</taxon>
        <taxon>Sneathiellales</taxon>
        <taxon>Sneathiellaceae</taxon>
        <taxon>Sneathiella</taxon>
    </lineage>
</organism>
<evidence type="ECO:0000313" key="5">
    <source>
        <dbReference type="EMBL" id="GLQ06453.1"/>
    </source>
</evidence>
<reference evidence="5" key="2">
    <citation type="submission" date="2023-01" db="EMBL/GenBank/DDBJ databases">
        <title>Draft genome sequence of Sneathiella chinensis strain NBRC 103408.</title>
        <authorList>
            <person name="Sun Q."/>
            <person name="Mori K."/>
        </authorList>
    </citation>
    <scope>NUCLEOTIDE SEQUENCE</scope>
    <source>
        <strain evidence="5">NBRC 103408</strain>
    </source>
</reference>
<dbReference type="InterPro" id="IPR006115">
    <property type="entry name" value="6PGDH_NADP-bd"/>
</dbReference>
<comment type="caution">
    <text evidence="5">The sequence shown here is derived from an EMBL/GenBank/DDBJ whole genome shotgun (WGS) entry which is preliminary data.</text>
</comment>